<keyword evidence="2" id="KW-0732">Signal</keyword>
<comment type="similarity">
    <text evidence="1">Belongs to the drug/metabolite transporter (DMT) superfamily. Small multidrug resistance (SMR) (TC 2.A.7.1) family.</text>
</comment>
<name>A0A7W3SWU1_9BACL</name>
<organism evidence="3 4">
    <name type="scientific">Fontibacillus solani</name>
    <dbReference type="NCBI Taxonomy" id="1572857"/>
    <lineage>
        <taxon>Bacteria</taxon>
        <taxon>Bacillati</taxon>
        <taxon>Bacillota</taxon>
        <taxon>Bacilli</taxon>
        <taxon>Bacillales</taxon>
        <taxon>Paenibacillaceae</taxon>
        <taxon>Fontibacillus</taxon>
    </lineage>
</organism>
<dbReference type="GO" id="GO:0005886">
    <property type="term" value="C:plasma membrane"/>
    <property type="evidence" value="ECO:0007669"/>
    <property type="project" value="UniProtKB-SubCell"/>
</dbReference>
<sequence>MAAFYVLSLSLKTIPLNAAYAIWSGTGHGPANNEAGKAMEVVQKV</sequence>
<evidence type="ECO:0000256" key="1">
    <source>
        <dbReference type="RuleBase" id="RU003942"/>
    </source>
</evidence>
<dbReference type="EMBL" id="JACJIP010000034">
    <property type="protein sequence ID" value="MBA9087705.1"/>
    <property type="molecule type" value="Genomic_DNA"/>
</dbReference>
<feature type="chain" id="PRO_5038602420" evidence="2">
    <location>
        <begin position="19"/>
        <end position="45"/>
    </location>
</feature>
<evidence type="ECO:0000313" key="4">
    <source>
        <dbReference type="Proteomes" id="UP000567067"/>
    </source>
</evidence>
<evidence type="ECO:0000256" key="2">
    <source>
        <dbReference type="SAM" id="SignalP"/>
    </source>
</evidence>
<keyword evidence="4" id="KW-1185">Reference proteome</keyword>
<gene>
    <name evidence="3" type="ORF">FHR92_004190</name>
</gene>
<proteinExistence type="inferred from homology"/>
<feature type="signal peptide" evidence="2">
    <location>
        <begin position="1"/>
        <end position="18"/>
    </location>
</feature>
<evidence type="ECO:0000313" key="3">
    <source>
        <dbReference type="EMBL" id="MBA9087705.1"/>
    </source>
</evidence>
<reference evidence="3 4" key="1">
    <citation type="submission" date="2020-08" db="EMBL/GenBank/DDBJ databases">
        <title>Genomic Encyclopedia of Type Strains, Phase III (KMG-III): the genomes of soil and plant-associated and newly described type strains.</title>
        <authorList>
            <person name="Whitman W."/>
        </authorList>
    </citation>
    <scope>NUCLEOTIDE SEQUENCE [LARGE SCALE GENOMIC DNA]</scope>
    <source>
        <strain evidence="3 4">CECT 8693</strain>
    </source>
</reference>
<dbReference type="AlphaFoldDB" id="A0A7W3SWU1"/>
<protein>
    <submittedName>
        <fullName evidence="3">Uncharacterized protein</fullName>
    </submittedName>
</protein>
<keyword evidence="1" id="KW-0472">Membrane</keyword>
<accession>A0A7W3SWU1</accession>
<comment type="subcellular location">
    <subcellularLocation>
        <location evidence="1">Cell membrane</location>
        <topology evidence="1">Multi-pass membrane protein</topology>
    </subcellularLocation>
</comment>
<dbReference type="Proteomes" id="UP000567067">
    <property type="component" value="Unassembled WGS sequence"/>
</dbReference>
<dbReference type="GO" id="GO:0022857">
    <property type="term" value="F:transmembrane transporter activity"/>
    <property type="evidence" value="ECO:0007669"/>
    <property type="project" value="InterPro"/>
</dbReference>
<dbReference type="Pfam" id="PF00893">
    <property type="entry name" value="Multi_Drug_Res"/>
    <property type="match status" value="1"/>
</dbReference>
<comment type="caution">
    <text evidence="3">The sequence shown here is derived from an EMBL/GenBank/DDBJ whole genome shotgun (WGS) entry which is preliminary data.</text>
</comment>
<dbReference type="InterPro" id="IPR045324">
    <property type="entry name" value="Small_multidrug_res"/>
</dbReference>
<keyword evidence="1" id="KW-0812">Transmembrane</keyword>